<dbReference type="AlphaFoldDB" id="A0A4Y2CWC2"/>
<dbReference type="EMBL" id="BGPR01000252">
    <property type="protein sequence ID" value="GBM08147.1"/>
    <property type="molecule type" value="Genomic_DNA"/>
</dbReference>
<evidence type="ECO:0000313" key="2">
    <source>
        <dbReference type="Proteomes" id="UP000499080"/>
    </source>
</evidence>
<name>A0A4Y2CWC2_ARAVE</name>
<reference evidence="1 2" key="1">
    <citation type="journal article" date="2019" name="Sci. Rep.">
        <title>Orb-weaving spider Araneus ventricosus genome elucidates the spidroin gene catalogue.</title>
        <authorList>
            <person name="Kono N."/>
            <person name="Nakamura H."/>
            <person name="Ohtoshi R."/>
            <person name="Moran D.A.P."/>
            <person name="Shinohara A."/>
            <person name="Yoshida Y."/>
            <person name="Fujiwara M."/>
            <person name="Mori M."/>
            <person name="Tomita M."/>
            <person name="Arakawa K."/>
        </authorList>
    </citation>
    <scope>NUCLEOTIDE SEQUENCE [LARGE SCALE GENOMIC DNA]</scope>
</reference>
<protein>
    <submittedName>
        <fullName evidence="1">Uncharacterized protein</fullName>
    </submittedName>
</protein>
<accession>A0A4Y2CWC2</accession>
<comment type="caution">
    <text evidence="1">The sequence shown here is derived from an EMBL/GenBank/DDBJ whole genome shotgun (WGS) entry which is preliminary data.</text>
</comment>
<organism evidence="1 2">
    <name type="scientific">Araneus ventricosus</name>
    <name type="common">Orbweaver spider</name>
    <name type="synonym">Epeira ventricosa</name>
    <dbReference type="NCBI Taxonomy" id="182803"/>
    <lineage>
        <taxon>Eukaryota</taxon>
        <taxon>Metazoa</taxon>
        <taxon>Ecdysozoa</taxon>
        <taxon>Arthropoda</taxon>
        <taxon>Chelicerata</taxon>
        <taxon>Arachnida</taxon>
        <taxon>Araneae</taxon>
        <taxon>Araneomorphae</taxon>
        <taxon>Entelegynae</taxon>
        <taxon>Araneoidea</taxon>
        <taxon>Araneidae</taxon>
        <taxon>Araneus</taxon>
    </lineage>
</organism>
<sequence length="94" mass="10513">MAVEACRIETLGTLPPKIPDEASRPVEACRTVTLGTLPPRVSDKFSRPGVLAARMEQINYTSKCRFRSWNSSDLKNRPFNLVTATPCWTRDFAA</sequence>
<proteinExistence type="predicted"/>
<evidence type="ECO:0000313" key="1">
    <source>
        <dbReference type="EMBL" id="GBM08147.1"/>
    </source>
</evidence>
<gene>
    <name evidence="1" type="ORF">AVEN_214477_1</name>
</gene>
<keyword evidence="2" id="KW-1185">Reference proteome</keyword>
<dbReference type="Proteomes" id="UP000499080">
    <property type="component" value="Unassembled WGS sequence"/>
</dbReference>